<evidence type="ECO:0000313" key="3">
    <source>
        <dbReference type="Proteomes" id="UP000285961"/>
    </source>
</evidence>
<dbReference type="Gene3D" id="1.10.1660.10">
    <property type="match status" value="1"/>
</dbReference>
<dbReference type="GO" id="GO:0006355">
    <property type="term" value="P:regulation of DNA-templated transcription"/>
    <property type="evidence" value="ECO:0007669"/>
    <property type="project" value="InterPro"/>
</dbReference>
<evidence type="ECO:0000259" key="1">
    <source>
        <dbReference type="Pfam" id="PF13411"/>
    </source>
</evidence>
<proteinExistence type="predicted"/>
<comment type="caution">
    <text evidence="2">The sequence shown here is derived from an EMBL/GenBank/DDBJ whole genome shotgun (WGS) entry which is preliminary data.</text>
</comment>
<reference evidence="2 3" key="1">
    <citation type="journal article" date="2017" name="ISME J.">
        <title>Energy and carbon metabolisms in a deep terrestrial subsurface fluid microbial community.</title>
        <authorList>
            <person name="Momper L."/>
            <person name="Jungbluth S.P."/>
            <person name="Lee M.D."/>
            <person name="Amend J.P."/>
        </authorList>
    </citation>
    <scope>NUCLEOTIDE SEQUENCE [LARGE SCALE GENOMIC DNA]</scope>
    <source>
        <strain evidence="2">SURF_17</strain>
    </source>
</reference>
<dbReference type="SUPFAM" id="SSF46955">
    <property type="entry name" value="Putative DNA-binding domain"/>
    <property type="match status" value="1"/>
</dbReference>
<organism evidence="2 3">
    <name type="scientific">Candidatus Abyssobacteria bacterium SURF_17</name>
    <dbReference type="NCBI Taxonomy" id="2093361"/>
    <lineage>
        <taxon>Bacteria</taxon>
        <taxon>Pseudomonadati</taxon>
        <taxon>Candidatus Hydrogenedentota</taxon>
        <taxon>Candidatus Abyssobacteria</taxon>
    </lineage>
</organism>
<dbReference type="Proteomes" id="UP000285961">
    <property type="component" value="Unassembled WGS sequence"/>
</dbReference>
<dbReference type="InterPro" id="IPR009061">
    <property type="entry name" value="DNA-bd_dom_put_sf"/>
</dbReference>
<dbReference type="InterPro" id="IPR000551">
    <property type="entry name" value="MerR-type_HTH_dom"/>
</dbReference>
<name>A0A419ERM7_9BACT</name>
<evidence type="ECO:0000313" key="2">
    <source>
        <dbReference type="EMBL" id="RJP65941.1"/>
    </source>
</evidence>
<dbReference type="EMBL" id="QZKI01000121">
    <property type="protein sequence ID" value="RJP65941.1"/>
    <property type="molecule type" value="Genomic_DNA"/>
</dbReference>
<accession>A0A419ERM7</accession>
<dbReference type="GO" id="GO:0003677">
    <property type="term" value="F:DNA binding"/>
    <property type="evidence" value="ECO:0007669"/>
    <property type="project" value="InterPro"/>
</dbReference>
<feature type="domain" description="HTH merR-type" evidence="1">
    <location>
        <begin position="16"/>
        <end position="65"/>
    </location>
</feature>
<gene>
    <name evidence="2" type="ORF">C4532_17095</name>
</gene>
<protein>
    <submittedName>
        <fullName evidence="2">MerR family transcriptional regulator</fullName>
    </submittedName>
</protein>
<sequence length="76" mass="9393">MEVSPLASRCLTRNYYSTYDVCKILGIDHKTYRRYEGKLFPMARRNSRNGFRMFSEEDVKDLKKIWNKRRKRKKRR</sequence>
<dbReference type="AlphaFoldDB" id="A0A419ERM7"/>
<dbReference type="Pfam" id="PF13411">
    <property type="entry name" value="MerR_1"/>
    <property type="match status" value="1"/>
</dbReference>